<gene>
    <name evidence="2" type="ORF">OHB35_52740</name>
</gene>
<evidence type="ECO:0000256" key="1">
    <source>
        <dbReference type="SAM" id="SignalP"/>
    </source>
</evidence>
<feature type="signal peptide" evidence="1">
    <location>
        <begin position="1"/>
        <end position="25"/>
    </location>
</feature>
<dbReference type="InterPro" id="IPR011024">
    <property type="entry name" value="G_crystallin-like"/>
</dbReference>
<dbReference type="Pfam" id="PF03995">
    <property type="entry name" value="Inhibitor_I36"/>
    <property type="match status" value="1"/>
</dbReference>
<accession>A0ABZ1HSK0</accession>
<dbReference type="SUPFAM" id="SSF49695">
    <property type="entry name" value="gamma-Crystallin-like"/>
    <property type="match status" value="1"/>
</dbReference>
<dbReference type="RefSeq" id="WP_326762753.1">
    <property type="nucleotide sequence ID" value="NZ_CP109135.1"/>
</dbReference>
<name>A0ABZ1HSK0_STRPH</name>
<reference evidence="2 3" key="1">
    <citation type="submission" date="2022-10" db="EMBL/GenBank/DDBJ databases">
        <title>The complete genomes of actinobacterial strains from the NBC collection.</title>
        <authorList>
            <person name="Joergensen T.S."/>
            <person name="Alvarez Arevalo M."/>
            <person name="Sterndorff E.B."/>
            <person name="Faurdal D."/>
            <person name="Vuksanovic O."/>
            <person name="Mourched A.-S."/>
            <person name="Charusanti P."/>
            <person name="Shaw S."/>
            <person name="Blin K."/>
            <person name="Weber T."/>
        </authorList>
    </citation>
    <scope>NUCLEOTIDE SEQUENCE [LARGE SCALE GENOMIC DNA]</scope>
    <source>
        <strain evidence="2 3">NBC 01752</strain>
    </source>
</reference>
<feature type="chain" id="PRO_5046960312" evidence="1">
    <location>
        <begin position="26"/>
        <end position="149"/>
    </location>
</feature>
<dbReference type="Gene3D" id="2.60.20.10">
    <property type="entry name" value="Crystallins"/>
    <property type="match status" value="1"/>
</dbReference>
<protein>
    <submittedName>
        <fullName evidence="2">Peptidase inhibitor family I36 protein</fullName>
    </submittedName>
</protein>
<organism evidence="2 3">
    <name type="scientific">Streptomyces phaeochromogenes</name>
    <dbReference type="NCBI Taxonomy" id="1923"/>
    <lineage>
        <taxon>Bacteria</taxon>
        <taxon>Bacillati</taxon>
        <taxon>Actinomycetota</taxon>
        <taxon>Actinomycetes</taxon>
        <taxon>Kitasatosporales</taxon>
        <taxon>Streptomycetaceae</taxon>
        <taxon>Streptomyces</taxon>
        <taxon>Streptomyces phaeochromogenes group</taxon>
    </lineage>
</organism>
<evidence type="ECO:0000313" key="2">
    <source>
        <dbReference type="EMBL" id="WSD21215.1"/>
    </source>
</evidence>
<keyword evidence="3" id="KW-1185">Reference proteome</keyword>
<sequence length="149" mass="16052">MIKKTFTAVALAVAALLAPHAPATAAADPVREISGHGLNACPRPALCLYDDHDFNGTKDGRIWVITGSVSSLQASGANDRVTSAYMNTPTGYEAWTYRDHDFGGDNMIMYFDKQVPNLNDNVSLKKPDGTQFYGTLNDAISSVTFYTVG</sequence>
<proteinExistence type="predicted"/>
<dbReference type="EMBL" id="CP109135">
    <property type="protein sequence ID" value="WSD21215.1"/>
    <property type="molecule type" value="Genomic_DNA"/>
</dbReference>
<keyword evidence="1" id="KW-0732">Signal</keyword>
<dbReference type="Proteomes" id="UP001340816">
    <property type="component" value="Chromosome"/>
</dbReference>
<evidence type="ECO:0000313" key="3">
    <source>
        <dbReference type="Proteomes" id="UP001340816"/>
    </source>
</evidence>